<evidence type="ECO:0000256" key="7">
    <source>
        <dbReference type="ARBA" id="ARBA00023310"/>
    </source>
</evidence>
<comment type="function">
    <text evidence="8">F(1)F(0) ATP synthase produces ATP from ADP in the presence of a proton or sodium gradient. F-type ATPases consist of two structural domains, F(1) containing the extramembraneous catalytic core and F(0) containing the membrane proton channel, linked together by a central stalk and a peripheral stalk. During catalysis, ATP synthesis in the catalytic domain of F(1) is coupled via a rotary mechanism of the central stalk subunits to proton translocation.</text>
</comment>
<name>A0AA42CN15_9HYPH</name>
<dbReference type="PANTHER" id="PTHR11910">
    <property type="entry name" value="ATP SYNTHASE DELTA CHAIN"/>
    <property type="match status" value="1"/>
</dbReference>
<evidence type="ECO:0000256" key="4">
    <source>
        <dbReference type="ARBA" id="ARBA00023065"/>
    </source>
</evidence>
<keyword evidence="10" id="KW-1185">Reference proteome</keyword>
<dbReference type="AlphaFoldDB" id="A0AA42CN15"/>
<dbReference type="HAMAP" id="MF_01416">
    <property type="entry name" value="ATP_synth_delta_bact"/>
    <property type="match status" value="1"/>
</dbReference>
<evidence type="ECO:0000256" key="3">
    <source>
        <dbReference type="ARBA" id="ARBA00022781"/>
    </source>
</evidence>
<dbReference type="GO" id="GO:0005886">
    <property type="term" value="C:plasma membrane"/>
    <property type="evidence" value="ECO:0007669"/>
    <property type="project" value="UniProtKB-SubCell"/>
</dbReference>
<dbReference type="Gene3D" id="1.10.520.20">
    <property type="entry name" value="N-terminal domain of the delta subunit of the F1F0-ATP synthase"/>
    <property type="match status" value="1"/>
</dbReference>
<dbReference type="Pfam" id="PF00213">
    <property type="entry name" value="OSCP"/>
    <property type="match status" value="1"/>
</dbReference>
<evidence type="ECO:0000313" key="10">
    <source>
        <dbReference type="Proteomes" id="UP001165667"/>
    </source>
</evidence>
<keyword evidence="3 8" id="KW-0375">Hydrogen ion transport</keyword>
<reference evidence="9" key="1">
    <citation type="submission" date="2022-05" db="EMBL/GenBank/DDBJ databases">
        <authorList>
            <person name="Pankratov T."/>
        </authorList>
    </citation>
    <scope>NUCLEOTIDE SEQUENCE</scope>
    <source>
        <strain evidence="9">BP6-180914</strain>
    </source>
</reference>
<comment type="subcellular location">
    <subcellularLocation>
        <location evidence="8">Cell membrane</location>
        <topology evidence="8">Peripheral membrane protein</topology>
    </subcellularLocation>
    <subcellularLocation>
        <location evidence="1">Membrane</location>
    </subcellularLocation>
</comment>
<dbReference type="GO" id="GO:0045259">
    <property type="term" value="C:proton-transporting ATP synthase complex"/>
    <property type="evidence" value="ECO:0007669"/>
    <property type="project" value="UniProtKB-KW"/>
</dbReference>
<comment type="caution">
    <text evidence="9">The sequence shown here is derived from an EMBL/GenBank/DDBJ whole genome shotgun (WGS) entry which is preliminary data.</text>
</comment>
<dbReference type="InterPro" id="IPR020781">
    <property type="entry name" value="ATPase_OSCP/d_CS"/>
</dbReference>
<evidence type="ECO:0000313" key="9">
    <source>
        <dbReference type="EMBL" id="MCW6508942.1"/>
    </source>
</evidence>
<evidence type="ECO:0000256" key="1">
    <source>
        <dbReference type="ARBA" id="ARBA00004370"/>
    </source>
</evidence>
<sequence>MANEETIATGMAGRYASALFALARDSRSIDRVAEDLDGFLKMVNESDDLRRLVRSPAFSAEDQVRALGAVLERAGVSDLTARFLKLVASKRRLFAVENMIRDFAALNDNDKGVTRAHVTVAEPLSNQQWSELQDSLSTISGAKSVAMDVFIDPDLLGGMVVKLGSRMIDSSLRTKLNSLRTRMKEVG</sequence>
<dbReference type="Proteomes" id="UP001165667">
    <property type="component" value="Unassembled WGS sequence"/>
</dbReference>
<dbReference type="InterPro" id="IPR026015">
    <property type="entry name" value="ATP_synth_OSCP/delta_N_sf"/>
</dbReference>
<evidence type="ECO:0000256" key="8">
    <source>
        <dbReference type="HAMAP-Rule" id="MF_01416"/>
    </source>
</evidence>
<dbReference type="GO" id="GO:0046933">
    <property type="term" value="F:proton-transporting ATP synthase activity, rotational mechanism"/>
    <property type="evidence" value="ECO:0007669"/>
    <property type="project" value="UniProtKB-UniRule"/>
</dbReference>
<dbReference type="PROSITE" id="PS00389">
    <property type="entry name" value="ATPASE_DELTA"/>
    <property type="match status" value="1"/>
</dbReference>
<organism evidence="9 10">
    <name type="scientific">Lichenifustis flavocetrariae</name>
    <dbReference type="NCBI Taxonomy" id="2949735"/>
    <lineage>
        <taxon>Bacteria</taxon>
        <taxon>Pseudomonadati</taxon>
        <taxon>Pseudomonadota</taxon>
        <taxon>Alphaproteobacteria</taxon>
        <taxon>Hyphomicrobiales</taxon>
        <taxon>Lichenihabitantaceae</taxon>
        <taxon>Lichenifustis</taxon>
    </lineage>
</organism>
<dbReference type="InterPro" id="IPR000711">
    <property type="entry name" value="ATPase_OSCP/dsu"/>
</dbReference>
<dbReference type="NCBIfam" id="NF004406">
    <property type="entry name" value="PRK05758.3-2"/>
    <property type="match status" value="1"/>
</dbReference>
<comment type="similarity">
    <text evidence="8">Belongs to the ATPase delta chain family.</text>
</comment>
<evidence type="ECO:0000256" key="2">
    <source>
        <dbReference type="ARBA" id="ARBA00022448"/>
    </source>
</evidence>
<accession>A0AA42CN15</accession>
<comment type="function">
    <text evidence="8">This protein is part of the stalk that links CF(0) to CF(1). It either transmits conformational changes from CF(0) to CF(1) or is implicated in proton conduction.</text>
</comment>
<dbReference type="PRINTS" id="PR00125">
    <property type="entry name" value="ATPASEDELTA"/>
</dbReference>
<evidence type="ECO:0000256" key="6">
    <source>
        <dbReference type="ARBA" id="ARBA00023196"/>
    </source>
</evidence>
<dbReference type="EMBL" id="JAMOIM010000007">
    <property type="protein sequence ID" value="MCW6508942.1"/>
    <property type="molecule type" value="Genomic_DNA"/>
</dbReference>
<keyword evidence="2 8" id="KW-0813">Transport</keyword>
<dbReference type="SUPFAM" id="SSF47928">
    <property type="entry name" value="N-terminal domain of the delta subunit of the F1F0-ATP synthase"/>
    <property type="match status" value="1"/>
</dbReference>
<proteinExistence type="inferred from homology"/>
<protein>
    <recommendedName>
        <fullName evidence="8">ATP synthase subunit delta</fullName>
    </recommendedName>
    <alternativeName>
        <fullName evidence="8">ATP synthase F(1) sector subunit delta</fullName>
    </alternativeName>
    <alternativeName>
        <fullName evidence="8">F-type ATPase subunit delta</fullName>
        <shortName evidence="8">F-ATPase subunit delta</shortName>
    </alternativeName>
</protein>
<keyword evidence="8" id="KW-1003">Cell membrane</keyword>
<keyword evidence="4 8" id="KW-0406">Ion transport</keyword>
<gene>
    <name evidence="8" type="primary">atpH</name>
    <name evidence="9" type="ORF">M8523_13015</name>
</gene>
<keyword evidence="6 8" id="KW-0139">CF(1)</keyword>
<keyword evidence="7 8" id="KW-0066">ATP synthesis</keyword>
<evidence type="ECO:0000256" key="5">
    <source>
        <dbReference type="ARBA" id="ARBA00023136"/>
    </source>
</evidence>
<dbReference type="NCBIfam" id="TIGR01145">
    <property type="entry name" value="ATP_synt_delta"/>
    <property type="match status" value="1"/>
</dbReference>
<dbReference type="RefSeq" id="WP_282585303.1">
    <property type="nucleotide sequence ID" value="NZ_JAMOIM010000007.1"/>
</dbReference>
<keyword evidence="5 8" id="KW-0472">Membrane</keyword>